<keyword evidence="8" id="KW-0969">Cilium</keyword>
<organism evidence="8">
    <name type="scientific">Campylobacter fetus</name>
    <dbReference type="NCBI Taxonomy" id="196"/>
    <lineage>
        <taxon>Bacteria</taxon>
        <taxon>Pseudomonadati</taxon>
        <taxon>Campylobacterota</taxon>
        <taxon>Epsilonproteobacteria</taxon>
        <taxon>Campylobacterales</taxon>
        <taxon>Campylobacteraceae</taxon>
        <taxon>Campylobacter</taxon>
    </lineage>
</organism>
<dbReference type="CDD" id="cd16098">
    <property type="entry name" value="FliS"/>
    <property type="match status" value="1"/>
</dbReference>
<evidence type="ECO:0000256" key="6">
    <source>
        <dbReference type="PIRNR" id="PIRNR039090"/>
    </source>
</evidence>
<dbReference type="EMBL" id="AACCXM010000003">
    <property type="protein sequence ID" value="EAK0468800.1"/>
    <property type="molecule type" value="Genomic_DNA"/>
</dbReference>
<sequence length="129" mass="14701">MQSNVAYAAYNQNNIGIESPQKLITMLYEGVLRFIYRAKKAIDEGDIETKVQFLNKTNAIFFELINSLDMNQGAISQYLNGLYARQIQLISLANSTNDKAPLDEVIHVTRELLDAWRDVTKEESDEVAR</sequence>
<protein>
    <recommendedName>
        <fullName evidence="6">Flagellar secretion chaperone FliS</fullName>
    </recommendedName>
</protein>
<dbReference type="GO" id="GO:0071973">
    <property type="term" value="P:bacterial-type flagellum-dependent cell motility"/>
    <property type="evidence" value="ECO:0007669"/>
    <property type="project" value="TreeGrafter"/>
</dbReference>
<keyword evidence="5" id="KW-0143">Chaperone</keyword>
<dbReference type="GO" id="GO:0005829">
    <property type="term" value="C:cytosol"/>
    <property type="evidence" value="ECO:0007669"/>
    <property type="project" value="UniProtKB-SubCell"/>
</dbReference>
<evidence type="ECO:0000256" key="2">
    <source>
        <dbReference type="ARBA" id="ARBA00008787"/>
    </source>
</evidence>
<dbReference type="Pfam" id="PF02561">
    <property type="entry name" value="FliS"/>
    <property type="match status" value="1"/>
</dbReference>
<evidence type="ECO:0000256" key="5">
    <source>
        <dbReference type="ARBA" id="ARBA00023186"/>
    </source>
</evidence>
<keyword evidence="3 6" id="KW-0963">Cytoplasm</keyword>
<evidence type="ECO:0000313" key="9">
    <source>
        <dbReference type="EMBL" id="EAK0468800.1"/>
    </source>
</evidence>
<keyword evidence="8" id="KW-0282">Flagellum</keyword>
<dbReference type="PANTHER" id="PTHR34773">
    <property type="entry name" value="FLAGELLAR SECRETION CHAPERONE FLIS"/>
    <property type="match status" value="1"/>
</dbReference>
<dbReference type="GO" id="GO:0044780">
    <property type="term" value="P:bacterial-type flagellum assembly"/>
    <property type="evidence" value="ECO:0007669"/>
    <property type="project" value="InterPro"/>
</dbReference>
<evidence type="ECO:0000313" key="7">
    <source>
        <dbReference type="EMBL" id="EAI5408206.1"/>
    </source>
</evidence>
<evidence type="ECO:0000313" key="8">
    <source>
        <dbReference type="EMBL" id="EAK0452523.1"/>
    </source>
</evidence>
<dbReference type="InterPro" id="IPR003713">
    <property type="entry name" value="FliS"/>
</dbReference>
<dbReference type="RefSeq" id="WP_038452599.1">
    <property type="nucleotide sequence ID" value="NZ_AABUZP020000066.1"/>
</dbReference>
<comment type="subcellular location">
    <subcellularLocation>
        <location evidence="1 6">Cytoplasm</location>
        <location evidence="1 6">Cytosol</location>
    </subcellularLocation>
</comment>
<dbReference type="InterPro" id="IPR036584">
    <property type="entry name" value="FliS_sf"/>
</dbReference>
<evidence type="ECO:0000256" key="4">
    <source>
        <dbReference type="ARBA" id="ARBA00022795"/>
    </source>
</evidence>
<dbReference type="PIRSF" id="PIRSF039090">
    <property type="entry name" value="Flis"/>
    <property type="match status" value="1"/>
</dbReference>
<evidence type="ECO:0000256" key="1">
    <source>
        <dbReference type="ARBA" id="ARBA00004514"/>
    </source>
</evidence>
<dbReference type="SUPFAM" id="SSF101116">
    <property type="entry name" value="Flagellar export chaperone FliS"/>
    <property type="match status" value="1"/>
</dbReference>
<keyword evidence="8" id="KW-0966">Cell projection</keyword>
<dbReference type="PANTHER" id="PTHR34773:SF1">
    <property type="entry name" value="FLAGELLAR SECRETION CHAPERONE FLIS"/>
    <property type="match status" value="1"/>
</dbReference>
<dbReference type="NCBIfam" id="TIGR00208">
    <property type="entry name" value="fliS"/>
    <property type="match status" value="1"/>
</dbReference>
<dbReference type="Gene3D" id="1.20.120.340">
    <property type="entry name" value="Flagellar protein FliS"/>
    <property type="match status" value="1"/>
</dbReference>
<proteinExistence type="inferred from homology"/>
<comment type="similarity">
    <text evidence="2 6">Belongs to the FliS family.</text>
</comment>
<name>A0A5L4KBN9_CAMFE</name>
<reference evidence="8 10" key="1">
    <citation type="submission" date="2018-05" db="EMBL/GenBank/DDBJ databases">
        <authorList>
            <consortium name="PulseNet: The National Subtyping Network for Foodborne Disease Surveillance"/>
            <person name="Tarr C.L."/>
            <person name="Trees E."/>
            <person name="Katz L.S."/>
            <person name="Carleton-Romer H.A."/>
            <person name="Stroika S."/>
            <person name="Kucerova Z."/>
            <person name="Roache K.F."/>
            <person name="Sabol A.L."/>
            <person name="Besser J."/>
            <person name="Gerner-Smidt P."/>
        </authorList>
    </citation>
    <scope>NUCLEOTIDE SEQUENCE</scope>
    <source>
        <strain evidence="8">2014D-0197</strain>
        <strain evidence="7 10">2016D-0221</strain>
        <strain evidence="9">D4313</strain>
    </source>
</reference>
<gene>
    <name evidence="8" type="primary">fliS</name>
    <name evidence="8" type="ORF">AAH17_02445</name>
    <name evidence="9" type="ORF">AAH24_05400</name>
    <name evidence="7" type="ORF">BVH53_05780</name>
</gene>
<dbReference type="EMBL" id="AABQDW010000009">
    <property type="protein sequence ID" value="EAI5408206.1"/>
    <property type="molecule type" value="Genomic_DNA"/>
</dbReference>
<keyword evidence="4 6" id="KW-1005">Bacterial flagellum biogenesis</keyword>
<accession>A0A5L4KBN9</accession>
<dbReference type="Proteomes" id="UP000557842">
    <property type="component" value="Unassembled WGS sequence"/>
</dbReference>
<comment type="caution">
    <text evidence="8">The sequence shown here is derived from an EMBL/GenBank/DDBJ whole genome shotgun (WGS) entry which is preliminary data.</text>
</comment>
<dbReference type="AlphaFoldDB" id="A0A5L4KBN9"/>
<evidence type="ECO:0000313" key="10">
    <source>
        <dbReference type="Proteomes" id="UP000557842"/>
    </source>
</evidence>
<dbReference type="EMBL" id="AACCXK010000003">
    <property type="protein sequence ID" value="EAK0452523.1"/>
    <property type="molecule type" value="Genomic_DNA"/>
</dbReference>
<evidence type="ECO:0000256" key="3">
    <source>
        <dbReference type="ARBA" id="ARBA00022490"/>
    </source>
</evidence>